<evidence type="ECO:0000256" key="11">
    <source>
        <dbReference type="ARBA" id="ARBA00022737"/>
    </source>
</evidence>
<keyword evidence="12 21" id="KW-0547">Nucleotide-binding</keyword>
<keyword evidence="18" id="KW-0325">Glycoprotein</keyword>
<dbReference type="InterPro" id="IPR013210">
    <property type="entry name" value="LRR_N_plant-typ"/>
</dbReference>
<keyword evidence="7" id="KW-0433">Leucine-rich repeat</keyword>
<evidence type="ECO:0000256" key="19">
    <source>
        <dbReference type="ARBA" id="ARBA00047899"/>
    </source>
</evidence>
<evidence type="ECO:0000313" key="26">
    <source>
        <dbReference type="Proteomes" id="UP001140949"/>
    </source>
</evidence>
<evidence type="ECO:0000256" key="18">
    <source>
        <dbReference type="ARBA" id="ARBA00023180"/>
    </source>
</evidence>
<dbReference type="SUPFAM" id="SSF56112">
    <property type="entry name" value="Protein kinase-like (PK-like)"/>
    <property type="match status" value="1"/>
</dbReference>
<dbReference type="PANTHER" id="PTHR27008">
    <property type="entry name" value="OS04G0122200 PROTEIN"/>
    <property type="match status" value="1"/>
</dbReference>
<reference evidence="25" key="2">
    <citation type="submission" date="2023-04" db="EMBL/GenBank/DDBJ databases">
        <authorList>
            <person name="Bruccoleri R.E."/>
            <person name="Oakeley E.J."/>
            <person name="Faust A.-M."/>
            <person name="Dessus-Babus S."/>
            <person name="Altorfer M."/>
            <person name="Burckhardt D."/>
            <person name="Oertli M."/>
            <person name="Naumann U."/>
            <person name="Petersen F."/>
            <person name="Wong J."/>
        </authorList>
    </citation>
    <scope>NUCLEOTIDE SEQUENCE</scope>
    <source>
        <strain evidence="25">GSM-AAB239-AS_SAM_17_03QT</strain>
        <tissue evidence="25">Leaf</tissue>
    </source>
</reference>
<dbReference type="InterPro" id="IPR051809">
    <property type="entry name" value="Plant_receptor-like_S/T_kinase"/>
</dbReference>
<dbReference type="FunFam" id="3.30.200.20:FF:000661">
    <property type="entry name" value="Serine-threonine protein kinase plant-type"/>
    <property type="match status" value="1"/>
</dbReference>
<dbReference type="FunFam" id="3.80.10.10:FF:000129">
    <property type="entry name" value="Leucine-rich repeat receptor-like kinase"/>
    <property type="match status" value="1"/>
</dbReference>
<evidence type="ECO:0000256" key="6">
    <source>
        <dbReference type="ARBA" id="ARBA00022553"/>
    </source>
</evidence>
<gene>
    <name evidence="25" type="ORF">M6B38_122745</name>
</gene>
<dbReference type="Gene3D" id="3.80.10.10">
    <property type="entry name" value="Ribonuclease Inhibitor"/>
    <property type="match status" value="4"/>
</dbReference>
<comment type="caution">
    <text evidence="25">The sequence shown here is derived from an EMBL/GenBank/DDBJ whole genome shotgun (WGS) entry which is preliminary data.</text>
</comment>
<organism evidence="25 26">
    <name type="scientific">Iris pallida</name>
    <name type="common">Sweet iris</name>
    <dbReference type="NCBI Taxonomy" id="29817"/>
    <lineage>
        <taxon>Eukaryota</taxon>
        <taxon>Viridiplantae</taxon>
        <taxon>Streptophyta</taxon>
        <taxon>Embryophyta</taxon>
        <taxon>Tracheophyta</taxon>
        <taxon>Spermatophyta</taxon>
        <taxon>Magnoliopsida</taxon>
        <taxon>Liliopsida</taxon>
        <taxon>Asparagales</taxon>
        <taxon>Iridaceae</taxon>
        <taxon>Iridoideae</taxon>
        <taxon>Irideae</taxon>
        <taxon>Iris</taxon>
    </lineage>
</organism>
<dbReference type="InterPro" id="IPR000719">
    <property type="entry name" value="Prot_kinase_dom"/>
</dbReference>
<keyword evidence="11" id="KW-0677">Repeat</keyword>
<comment type="similarity">
    <text evidence="2">Belongs to the protein kinase superfamily. Ser/Thr protein kinase family.</text>
</comment>
<evidence type="ECO:0000256" key="21">
    <source>
        <dbReference type="PROSITE-ProRule" id="PRU10141"/>
    </source>
</evidence>
<evidence type="ECO:0000256" key="22">
    <source>
        <dbReference type="SAM" id="Phobius"/>
    </source>
</evidence>
<dbReference type="SMART" id="SM00369">
    <property type="entry name" value="LRR_TYP"/>
    <property type="match status" value="10"/>
</dbReference>
<dbReference type="FunFam" id="3.80.10.10:FF:000095">
    <property type="entry name" value="LRR receptor-like serine/threonine-protein kinase GSO1"/>
    <property type="match status" value="1"/>
</dbReference>
<dbReference type="InterPro" id="IPR008271">
    <property type="entry name" value="Ser/Thr_kinase_AS"/>
</dbReference>
<feature type="binding site" evidence="21">
    <location>
        <position position="732"/>
    </location>
    <ligand>
        <name>ATP</name>
        <dbReference type="ChEBI" id="CHEBI:30616"/>
    </ligand>
</feature>
<dbReference type="AlphaFoldDB" id="A0AAX6H2L4"/>
<comment type="catalytic activity">
    <reaction evidence="20">
        <text>L-seryl-[protein] + ATP = O-phospho-L-seryl-[protein] + ADP + H(+)</text>
        <dbReference type="Rhea" id="RHEA:17989"/>
        <dbReference type="Rhea" id="RHEA-COMP:9863"/>
        <dbReference type="Rhea" id="RHEA-COMP:11604"/>
        <dbReference type="ChEBI" id="CHEBI:15378"/>
        <dbReference type="ChEBI" id="CHEBI:29999"/>
        <dbReference type="ChEBI" id="CHEBI:30616"/>
        <dbReference type="ChEBI" id="CHEBI:83421"/>
        <dbReference type="ChEBI" id="CHEBI:456216"/>
        <dbReference type="EC" id="2.7.11.1"/>
    </reaction>
</comment>
<keyword evidence="13 25" id="KW-0418">Kinase</keyword>
<evidence type="ECO:0000256" key="7">
    <source>
        <dbReference type="ARBA" id="ARBA00022614"/>
    </source>
</evidence>
<proteinExistence type="inferred from homology"/>
<evidence type="ECO:0000256" key="8">
    <source>
        <dbReference type="ARBA" id="ARBA00022679"/>
    </source>
</evidence>
<evidence type="ECO:0000256" key="9">
    <source>
        <dbReference type="ARBA" id="ARBA00022692"/>
    </source>
</evidence>
<feature type="chain" id="PRO_5043847857" description="non-specific serine/threonine protein kinase" evidence="23">
    <location>
        <begin position="26"/>
        <end position="997"/>
    </location>
</feature>
<evidence type="ECO:0000256" key="16">
    <source>
        <dbReference type="ARBA" id="ARBA00023136"/>
    </source>
</evidence>
<evidence type="ECO:0000256" key="13">
    <source>
        <dbReference type="ARBA" id="ARBA00022777"/>
    </source>
</evidence>
<keyword evidence="4" id="KW-1003">Cell membrane</keyword>
<evidence type="ECO:0000256" key="10">
    <source>
        <dbReference type="ARBA" id="ARBA00022729"/>
    </source>
</evidence>
<accession>A0AAX6H2L4</accession>
<dbReference type="CDD" id="cd14066">
    <property type="entry name" value="STKc_IRAK"/>
    <property type="match status" value="1"/>
</dbReference>
<dbReference type="FunFam" id="3.80.10.10:FF:000383">
    <property type="entry name" value="Leucine-rich repeat receptor protein kinase EMS1"/>
    <property type="match status" value="2"/>
</dbReference>
<evidence type="ECO:0000256" key="20">
    <source>
        <dbReference type="ARBA" id="ARBA00048679"/>
    </source>
</evidence>
<dbReference type="InterPro" id="IPR003591">
    <property type="entry name" value="Leu-rich_rpt_typical-subtyp"/>
</dbReference>
<dbReference type="PROSITE" id="PS00107">
    <property type="entry name" value="PROTEIN_KINASE_ATP"/>
    <property type="match status" value="1"/>
</dbReference>
<reference evidence="25" key="1">
    <citation type="journal article" date="2023" name="GigaByte">
        <title>Genome assembly of the bearded iris, Iris pallida Lam.</title>
        <authorList>
            <person name="Bruccoleri R.E."/>
            <person name="Oakeley E.J."/>
            <person name="Faust A.M.E."/>
            <person name="Altorfer M."/>
            <person name="Dessus-Babus S."/>
            <person name="Burckhardt D."/>
            <person name="Oertli M."/>
            <person name="Naumann U."/>
            <person name="Petersen F."/>
            <person name="Wong J."/>
        </authorList>
    </citation>
    <scope>NUCLEOTIDE SEQUENCE</scope>
    <source>
        <strain evidence="25">GSM-AAB239-AS_SAM_17_03QT</strain>
    </source>
</reference>
<dbReference type="Pfam" id="PF08263">
    <property type="entry name" value="LRRNT_2"/>
    <property type="match status" value="1"/>
</dbReference>
<keyword evidence="10 23" id="KW-0732">Signal</keyword>
<dbReference type="Pfam" id="PF07714">
    <property type="entry name" value="PK_Tyr_Ser-Thr"/>
    <property type="match status" value="1"/>
</dbReference>
<evidence type="ECO:0000256" key="2">
    <source>
        <dbReference type="ARBA" id="ARBA00008684"/>
    </source>
</evidence>
<evidence type="ECO:0000256" key="4">
    <source>
        <dbReference type="ARBA" id="ARBA00022475"/>
    </source>
</evidence>
<evidence type="ECO:0000256" key="14">
    <source>
        <dbReference type="ARBA" id="ARBA00022840"/>
    </source>
</evidence>
<dbReference type="InterPro" id="IPR032675">
    <property type="entry name" value="LRR_dom_sf"/>
</dbReference>
<dbReference type="Gene3D" id="1.10.510.10">
    <property type="entry name" value="Transferase(Phosphotransferase) domain 1"/>
    <property type="match status" value="1"/>
</dbReference>
<keyword evidence="9 22" id="KW-0812">Transmembrane</keyword>
<dbReference type="SUPFAM" id="SSF52058">
    <property type="entry name" value="L domain-like"/>
    <property type="match status" value="2"/>
</dbReference>
<dbReference type="EMBL" id="JANAVB010013596">
    <property type="protein sequence ID" value="KAJ6835196.1"/>
    <property type="molecule type" value="Genomic_DNA"/>
</dbReference>
<evidence type="ECO:0000256" key="17">
    <source>
        <dbReference type="ARBA" id="ARBA00023170"/>
    </source>
</evidence>
<keyword evidence="15 22" id="KW-1133">Transmembrane helix</keyword>
<dbReference type="FunFam" id="1.10.510.10:FF:000358">
    <property type="entry name" value="Putative leucine-rich repeat receptor-like serine/threonine-protein kinase"/>
    <property type="match status" value="1"/>
</dbReference>
<dbReference type="GO" id="GO:0005524">
    <property type="term" value="F:ATP binding"/>
    <property type="evidence" value="ECO:0007669"/>
    <property type="project" value="UniProtKB-UniRule"/>
</dbReference>
<dbReference type="GO" id="GO:0005886">
    <property type="term" value="C:plasma membrane"/>
    <property type="evidence" value="ECO:0007669"/>
    <property type="project" value="UniProtKB-SubCell"/>
</dbReference>
<evidence type="ECO:0000256" key="15">
    <source>
        <dbReference type="ARBA" id="ARBA00022989"/>
    </source>
</evidence>
<feature type="domain" description="Protein kinase" evidence="24">
    <location>
        <begin position="704"/>
        <end position="983"/>
    </location>
</feature>
<comment type="subcellular location">
    <subcellularLocation>
        <location evidence="1">Cell membrane</location>
        <topology evidence="1">Single-pass membrane protein</topology>
    </subcellularLocation>
</comment>
<dbReference type="PROSITE" id="PS00108">
    <property type="entry name" value="PROTEIN_KINASE_ST"/>
    <property type="match status" value="1"/>
</dbReference>
<dbReference type="EC" id="2.7.11.1" evidence="3"/>
<evidence type="ECO:0000256" key="23">
    <source>
        <dbReference type="SAM" id="SignalP"/>
    </source>
</evidence>
<keyword evidence="8" id="KW-0808">Transferase</keyword>
<protein>
    <recommendedName>
        <fullName evidence="3">non-specific serine/threonine protein kinase</fullName>
        <ecNumber evidence="3">2.7.11.1</ecNumber>
    </recommendedName>
</protein>
<dbReference type="InterPro" id="IPR011009">
    <property type="entry name" value="Kinase-like_dom_sf"/>
</dbReference>
<evidence type="ECO:0000256" key="1">
    <source>
        <dbReference type="ARBA" id="ARBA00004162"/>
    </source>
</evidence>
<sequence>MVRMMAIQFLVLLLLTFSRPQLAMSKPHDNSTDLEALLAIKAGLTDPRGLLAANWTANTSFCNWAGVYCSPKRQPPRVVALILENVFLRGAISPHVGNLSFLSLLHLGTNNLTGTIPDTIARLPRLAEVKLLQNYLSGEIPAGIFNMSSLVKFSATYNNLSGPLPSSINLPRLELISLSKNQLTGPIPPSFGRCSNLQTISLSYNQFTGAIPAELGNITALSTLYIGENELTGSTIPTSIGNLTNLEVLDAGNAYLEGRIPEEFGNLLNLRKLNLGYNSLTGTMPTGLLNATKLYFIQLFQNNLTGTIPSSIGEAWPQLTTMNFAFNQFSGGLDFVTSLTNCRSLNYIVASGNPIEGVLPDSVGNLTADLRYFLIDGSLINGKIPVGFGNLSNLLVLDLAANQLTGELPSDLWRLEELEGIYLDHNRISGTVPFDLGKLAGLNVVMLEENTLSGSIPDSVGNITGLQHLSLAGNGLSSSIPDSIWRLEGVIDIDLSRNTLQGTLPTKVGGLEALDTLDLSENRLSGNISTSLGGLKMLGHLDLSKNSFRNQIPESLGGLTNIKYLNLSHNALSGAIPKSLASLPFLASLDLSFNELEGQIPRGRVFSNSSIPSLKGNADLCGAPQLGFETCSSIAGPSNSKKGVHLLKYILPPVAFVVLLVSCFYLLLVHRRRNIKDKNLSEDPSLSNLRAISYYELVRATDNFSDANLLGKGGFSSVFKGCLDDGLAVAVKVLNLDAQGALKSFDAECRALGMLRHRNLVKVISACSNLDFKALVLEFMPNGNLEQWLHSHDRCLDLHQRLDIMVGVALAVEYLHHDHPSVVLHSDLKPSNVLLDEHMVAHVADFGIAKMLLGDGTSVLSASAPGTIGYIAPEYGLTGKISRKGDVYSFGILLLETLTGKRPSDAAFDGGSSLRQWVCEAYPDGMSKIVDDRLLSEDATMKPQPEVLKSVHQCLSSAIELGLACSEQSPKERVSMRDVVPMLQKIRGEYVSKALGA</sequence>
<name>A0AAX6H2L4_IRIPA</name>
<keyword evidence="14 21" id="KW-0067">ATP-binding</keyword>
<feature type="signal peptide" evidence="23">
    <location>
        <begin position="1"/>
        <end position="25"/>
    </location>
</feature>
<dbReference type="InterPro" id="IPR001245">
    <property type="entry name" value="Ser-Thr/Tyr_kinase_cat_dom"/>
</dbReference>
<keyword evidence="6" id="KW-0597">Phosphoprotein</keyword>
<dbReference type="InterPro" id="IPR001611">
    <property type="entry name" value="Leu-rich_rpt"/>
</dbReference>
<dbReference type="PANTHER" id="PTHR27008:SF497">
    <property type="entry name" value="OS11G0695000 PROTEIN"/>
    <property type="match status" value="1"/>
</dbReference>
<comment type="catalytic activity">
    <reaction evidence="19">
        <text>L-threonyl-[protein] + ATP = O-phospho-L-threonyl-[protein] + ADP + H(+)</text>
        <dbReference type="Rhea" id="RHEA:46608"/>
        <dbReference type="Rhea" id="RHEA-COMP:11060"/>
        <dbReference type="Rhea" id="RHEA-COMP:11605"/>
        <dbReference type="ChEBI" id="CHEBI:15378"/>
        <dbReference type="ChEBI" id="CHEBI:30013"/>
        <dbReference type="ChEBI" id="CHEBI:30616"/>
        <dbReference type="ChEBI" id="CHEBI:61977"/>
        <dbReference type="ChEBI" id="CHEBI:456216"/>
        <dbReference type="EC" id="2.7.11.1"/>
    </reaction>
</comment>
<dbReference type="GO" id="GO:0004674">
    <property type="term" value="F:protein serine/threonine kinase activity"/>
    <property type="evidence" value="ECO:0007669"/>
    <property type="project" value="UniProtKB-KW"/>
</dbReference>
<dbReference type="SMART" id="SM00220">
    <property type="entry name" value="S_TKc"/>
    <property type="match status" value="1"/>
</dbReference>
<evidence type="ECO:0000256" key="5">
    <source>
        <dbReference type="ARBA" id="ARBA00022527"/>
    </source>
</evidence>
<keyword evidence="17 25" id="KW-0675">Receptor</keyword>
<dbReference type="PRINTS" id="PR00019">
    <property type="entry name" value="LEURICHRPT"/>
</dbReference>
<dbReference type="Proteomes" id="UP001140949">
    <property type="component" value="Unassembled WGS sequence"/>
</dbReference>
<evidence type="ECO:0000256" key="3">
    <source>
        <dbReference type="ARBA" id="ARBA00012513"/>
    </source>
</evidence>
<dbReference type="PROSITE" id="PS50011">
    <property type="entry name" value="PROTEIN_KINASE_DOM"/>
    <property type="match status" value="1"/>
</dbReference>
<dbReference type="Pfam" id="PF00560">
    <property type="entry name" value="LRR_1"/>
    <property type="match status" value="3"/>
</dbReference>
<evidence type="ECO:0000259" key="24">
    <source>
        <dbReference type="PROSITE" id="PS50011"/>
    </source>
</evidence>
<keyword evidence="16 22" id="KW-0472">Membrane</keyword>
<dbReference type="InterPro" id="IPR017441">
    <property type="entry name" value="Protein_kinase_ATP_BS"/>
</dbReference>
<keyword evidence="26" id="KW-1185">Reference proteome</keyword>
<keyword evidence="5" id="KW-0723">Serine/threonine-protein kinase</keyword>
<feature type="transmembrane region" description="Helical" evidence="22">
    <location>
        <begin position="649"/>
        <end position="668"/>
    </location>
</feature>
<dbReference type="Gene3D" id="3.30.200.20">
    <property type="entry name" value="Phosphorylase Kinase, domain 1"/>
    <property type="match status" value="1"/>
</dbReference>
<dbReference type="Pfam" id="PF13855">
    <property type="entry name" value="LRR_8"/>
    <property type="match status" value="3"/>
</dbReference>
<evidence type="ECO:0000256" key="12">
    <source>
        <dbReference type="ARBA" id="ARBA00022741"/>
    </source>
</evidence>
<evidence type="ECO:0000313" key="25">
    <source>
        <dbReference type="EMBL" id="KAJ6835196.1"/>
    </source>
</evidence>